<protein>
    <submittedName>
        <fullName evidence="2">Uncharacterized protein</fullName>
    </submittedName>
</protein>
<proteinExistence type="predicted"/>
<dbReference type="KEGG" id="mgod:E7746_03420"/>
<accession>A0A4P7VRN8</accession>
<dbReference type="Proteomes" id="UP000297031">
    <property type="component" value="Chromosome"/>
</dbReference>
<keyword evidence="1" id="KW-0812">Transmembrane</keyword>
<dbReference type="AlphaFoldDB" id="A0A4P7VRN8"/>
<keyword evidence="3" id="KW-1185">Reference proteome</keyword>
<feature type="transmembrane region" description="Helical" evidence="1">
    <location>
        <begin position="7"/>
        <end position="24"/>
    </location>
</feature>
<reference evidence="2 3" key="1">
    <citation type="submission" date="2019-02" db="EMBL/GenBank/DDBJ databases">
        <title>Isolation and identification of novel species under the genus Muribaculum.</title>
        <authorList>
            <person name="Miyake S."/>
            <person name="Ding Y."/>
            <person name="Low A."/>
            <person name="Soh M."/>
            <person name="Seedorf H."/>
        </authorList>
    </citation>
    <scope>NUCLEOTIDE SEQUENCE [LARGE SCALE GENOMIC DNA]</scope>
    <source>
        <strain evidence="2 3">TLL-A4</strain>
    </source>
</reference>
<evidence type="ECO:0000256" key="1">
    <source>
        <dbReference type="SAM" id="Phobius"/>
    </source>
</evidence>
<name>A0A4P7VRN8_9BACT</name>
<keyword evidence="1" id="KW-1133">Transmembrane helix</keyword>
<dbReference type="RefSeq" id="WP_135945999.1">
    <property type="nucleotide sequence ID" value="NZ_CANQMU010000025.1"/>
</dbReference>
<gene>
    <name evidence="2" type="ORF">E7746_03420</name>
</gene>
<organism evidence="2 3">
    <name type="scientific">Muribaculum gordoncarteri</name>
    <dbReference type="NCBI Taxonomy" id="2530390"/>
    <lineage>
        <taxon>Bacteria</taxon>
        <taxon>Pseudomonadati</taxon>
        <taxon>Bacteroidota</taxon>
        <taxon>Bacteroidia</taxon>
        <taxon>Bacteroidales</taxon>
        <taxon>Muribaculaceae</taxon>
        <taxon>Muribaculum</taxon>
    </lineage>
</organism>
<sequence length="60" mass="7039">MKGYMIFRFTCLALLWLFLCYLMISARGFTAWTMFIIIVSGIVVFVPIYKKYIRDSNGKS</sequence>
<dbReference type="EMBL" id="CP039393">
    <property type="protein sequence ID" value="QCD37016.1"/>
    <property type="molecule type" value="Genomic_DNA"/>
</dbReference>
<keyword evidence="1" id="KW-0472">Membrane</keyword>
<evidence type="ECO:0000313" key="2">
    <source>
        <dbReference type="EMBL" id="QCD37016.1"/>
    </source>
</evidence>
<evidence type="ECO:0000313" key="3">
    <source>
        <dbReference type="Proteomes" id="UP000297031"/>
    </source>
</evidence>
<feature type="transmembrane region" description="Helical" evidence="1">
    <location>
        <begin position="30"/>
        <end position="49"/>
    </location>
</feature>